<feature type="compositionally biased region" description="Polar residues" evidence="1">
    <location>
        <begin position="346"/>
        <end position="357"/>
    </location>
</feature>
<evidence type="ECO:0000313" key="4">
    <source>
        <dbReference type="RefSeq" id="XP_019646780.1"/>
    </source>
</evidence>
<dbReference type="InterPro" id="IPR029384">
    <property type="entry name" value="Speriolin_C"/>
</dbReference>
<dbReference type="InterPro" id="IPR026715">
    <property type="entry name" value="SPATC1"/>
</dbReference>
<dbReference type="GeneID" id="109487235"/>
<dbReference type="KEGG" id="bbel:109487235"/>
<proteinExistence type="predicted"/>
<keyword evidence="3" id="KW-1185">Reference proteome</keyword>
<gene>
    <name evidence="4" type="primary">LOC109487235</name>
</gene>
<feature type="domain" description="Speriolin C-terminal" evidence="2">
    <location>
        <begin position="644"/>
        <end position="774"/>
    </location>
</feature>
<evidence type="ECO:0000313" key="3">
    <source>
        <dbReference type="Proteomes" id="UP000515135"/>
    </source>
</evidence>
<feature type="compositionally biased region" description="Basic and acidic residues" evidence="1">
    <location>
        <begin position="63"/>
        <end position="77"/>
    </location>
</feature>
<dbReference type="Pfam" id="PF15059">
    <property type="entry name" value="Speriolin_C"/>
    <property type="match status" value="1"/>
</dbReference>
<feature type="compositionally biased region" description="Polar residues" evidence="1">
    <location>
        <begin position="30"/>
        <end position="41"/>
    </location>
</feature>
<feature type="compositionally biased region" description="Basic and acidic residues" evidence="1">
    <location>
        <begin position="90"/>
        <end position="103"/>
    </location>
</feature>
<feature type="compositionally biased region" description="Polar residues" evidence="1">
    <location>
        <begin position="327"/>
        <end position="336"/>
    </location>
</feature>
<accession>A0A6P5A0A5</accession>
<dbReference type="AlphaFoldDB" id="A0A6P5A0A5"/>
<feature type="compositionally biased region" description="Polar residues" evidence="1">
    <location>
        <begin position="147"/>
        <end position="162"/>
    </location>
</feature>
<dbReference type="PANTHER" id="PTHR22192:SF17">
    <property type="entry name" value="SPERIOLIN-LIKE PROTEIN"/>
    <property type="match status" value="1"/>
</dbReference>
<dbReference type="OrthoDB" id="6114770at2759"/>
<reference evidence="4" key="1">
    <citation type="submission" date="2025-08" db="UniProtKB">
        <authorList>
            <consortium name="RefSeq"/>
        </authorList>
    </citation>
    <scope>IDENTIFICATION</scope>
    <source>
        <tissue evidence="4">Gonad</tissue>
    </source>
</reference>
<feature type="compositionally biased region" description="Polar residues" evidence="1">
    <location>
        <begin position="424"/>
        <end position="436"/>
    </location>
</feature>
<feature type="compositionally biased region" description="Basic and acidic residues" evidence="1">
    <location>
        <begin position="192"/>
        <end position="210"/>
    </location>
</feature>
<feature type="compositionally biased region" description="Polar residues" evidence="1">
    <location>
        <begin position="275"/>
        <end position="285"/>
    </location>
</feature>
<protein>
    <submittedName>
        <fullName evidence="4">Uncharacterized protein LOC109487235</fullName>
    </submittedName>
</protein>
<dbReference type="PANTHER" id="PTHR22192">
    <property type="entry name" value="SPERIOLIN"/>
    <property type="match status" value="1"/>
</dbReference>
<dbReference type="GO" id="GO:0005813">
    <property type="term" value="C:centrosome"/>
    <property type="evidence" value="ECO:0007669"/>
    <property type="project" value="TreeGrafter"/>
</dbReference>
<organism evidence="3 4">
    <name type="scientific">Branchiostoma belcheri</name>
    <name type="common">Amphioxus</name>
    <dbReference type="NCBI Taxonomy" id="7741"/>
    <lineage>
        <taxon>Eukaryota</taxon>
        <taxon>Metazoa</taxon>
        <taxon>Chordata</taxon>
        <taxon>Cephalochordata</taxon>
        <taxon>Leptocardii</taxon>
        <taxon>Amphioxiformes</taxon>
        <taxon>Branchiostomatidae</taxon>
        <taxon>Branchiostoma</taxon>
    </lineage>
</organism>
<feature type="compositionally biased region" description="Polar residues" evidence="1">
    <location>
        <begin position="9"/>
        <end position="18"/>
    </location>
</feature>
<dbReference type="Proteomes" id="UP000515135">
    <property type="component" value="Unplaced"/>
</dbReference>
<feature type="compositionally biased region" description="Polar residues" evidence="1">
    <location>
        <begin position="364"/>
        <end position="383"/>
    </location>
</feature>
<feature type="region of interest" description="Disordered" evidence="1">
    <location>
        <begin position="1"/>
        <end position="441"/>
    </location>
</feature>
<feature type="compositionally biased region" description="Polar residues" evidence="1">
    <location>
        <begin position="126"/>
        <end position="141"/>
    </location>
</feature>
<name>A0A6P5A0A5_BRABE</name>
<feature type="compositionally biased region" description="Polar residues" evidence="1">
    <location>
        <begin position="211"/>
        <end position="221"/>
    </location>
</feature>
<evidence type="ECO:0000259" key="2">
    <source>
        <dbReference type="Pfam" id="PF15059"/>
    </source>
</evidence>
<feature type="compositionally biased region" description="Basic and acidic residues" evidence="1">
    <location>
        <begin position="110"/>
        <end position="125"/>
    </location>
</feature>
<dbReference type="RefSeq" id="XP_019646780.1">
    <property type="nucleotide sequence ID" value="XM_019791221.1"/>
</dbReference>
<feature type="compositionally biased region" description="Low complexity" evidence="1">
    <location>
        <begin position="391"/>
        <end position="415"/>
    </location>
</feature>
<sequence>MASALTPDLSLSTIQSEGTPGATPEGTPDVTPSVSRQSSRLAGNGEESASRRPSKVMFTSTPKSERAASSEQIRRDSSVLSTQRDSSVLSDRRDSSDQLRRDSGMLSDRQALRRDSSAHSDRRDSNVLSNRDQLGRDSSGQLPRDSSMLSTSDQLRRNSSALSDRDQLGRDISGQLPRDSSAPPGRDSSVLSDRRDNRVLSDHDQLRRDSSAQLGRDSSAQLRRDSSALSDRYPSTLCTDDLEPWDSLPKGYVTSSSSGLLSPQKSQEKGDALTPESTPASSRVFATSPRRSQDSLATRDFPSMPSLQPQASHQSRDDGATLGKVSSGPSELTSKAKSSDVDASLGNGSWPASSTKLFSEPSRESASSNQGRAQGPSVGTSEVLSLRRSYESSAEASGASRSTSKTSTTRESASSLGGVRRIATTVTRGSGPSGSELSADDSEILRRLTKMNERMCSENDLLKDQLKLFKRNAELKQISLISLVIAWHQGLLSPDDCRSLSELSQLGSEDDPGGFTVSGRGLGSSVREIKRVLHHLERSLIDLDLTVRDHQSLWRDARRLGAFPPLPASCSQEGASAPRLYIPRPHAEHSGTAVQLANKETTQPDDSGLGGSLSKMASFTGGEETMDGRARRSSEAHDVREVRLLGEVCHQLEQRVLVSVFPRQKIDHASFSLRTIGDLVRLEPDPDEKEFLTRKLGRVTATLRLYGFDPQRHPFFMTDILLRFGRFGTDWDKYSFVQQKGYHDAELLRETVGRLVPDTFRRDMLVVLDCLLVMLPRLPVLFYLPGYHDAELLRETVGRLVPDTFRHDMLVVLDCLLAMAREDGCSIFLW</sequence>
<evidence type="ECO:0000256" key="1">
    <source>
        <dbReference type="SAM" id="MobiDB-lite"/>
    </source>
</evidence>
<feature type="region of interest" description="Disordered" evidence="1">
    <location>
        <begin position="601"/>
        <end position="634"/>
    </location>
</feature>